<evidence type="ECO:0000259" key="1">
    <source>
        <dbReference type="PROSITE" id="PS50908"/>
    </source>
</evidence>
<name>A0A0P4VWB3_SCYOL</name>
<dbReference type="PROSITE" id="PS50908">
    <property type="entry name" value="RWD"/>
    <property type="match status" value="1"/>
</dbReference>
<dbReference type="InterPro" id="IPR016135">
    <property type="entry name" value="UBQ-conjugating_enzyme/RWD"/>
</dbReference>
<dbReference type="SUPFAM" id="SSF57850">
    <property type="entry name" value="RING/U-box"/>
    <property type="match status" value="1"/>
</dbReference>
<dbReference type="EMBL" id="GDRN01108937">
    <property type="protein sequence ID" value="JAI57149.1"/>
    <property type="molecule type" value="Transcribed_RNA"/>
</dbReference>
<reference evidence="2" key="1">
    <citation type="submission" date="2015-09" db="EMBL/GenBank/DDBJ databases">
        <title>Scylla olivacea transcriptome.</title>
        <authorList>
            <person name="Ikhwanuddin M."/>
        </authorList>
    </citation>
    <scope>NUCLEOTIDE SEQUENCE</scope>
</reference>
<dbReference type="PANTHER" id="PTHR40237">
    <property type="entry name" value="LD44813P"/>
    <property type="match status" value="1"/>
</dbReference>
<accession>A0A0P4VWB3</accession>
<dbReference type="Pfam" id="PF05773">
    <property type="entry name" value="RWD"/>
    <property type="match status" value="1"/>
</dbReference>
<dbReference type="SUPFAM" id="SSF54495">
    <property type="entry name" value="UBC-like"/>
    <property type="match status" value="1"/>
</dbReference>
<evidence type="ECO:0000313" key="2">
    <source>
        <dbReference type="EMBL" id="JAI57149.1"/>
    </source>
</evidence>
<dbReference type="AlphaFoldDB" id="A0A0P4VWB3"/>
<organism evidence="2">
    <name type="scientific">Scylla olivacea</name>
    <name type="common">Orange mud crab</name>
    <name type="synonym">Cancer olivacea</name>
    <dbReference type="NCBI Taxonomy" id="85551"/>
    <lineage>
        <taxon>Eukaryota</taxon>
        <taxon>Metazoa</taxon>
        <taxon>Ecdysozoa</taxon>
        <taxon>Arthropoda</taxon>
        <taxon>Crustacea</taxon>
        <taxon>Multicrustacea</taxon>
        <taxon>Malacostraca</taxon>
        <taxon>Eumalacostraca</taxon>
        <taxon>Eucarida</taxon>
        <taxon>Decapoda</taxon>
        <taxon>Pleocyemata</taxon>
        <taxon>Brachyura</taxon>
        <taxon>Eubrachyura</taxon>
        <taxon>Portunoidea</taxon>
        <taxon>Portunidae</taxon>
        <taxon>Portuninae</taxon>
        <taxon>Scylla</taxon>
    </lineage>
</organism>
<dbReference type="Gene3D" id="3.10.110.10">
    <property type="entry name" value="Ubiquitin Conjugating Enzyme"/>
    <property type="match status" value="1"/>
</dbReference>
<proteinExistence type="predicted"/>
<protein>
    <recommendedName>
        <fullName evidence="1">RWD domain-containing protein</fullName>
    </recommendedName>
</protein>
<dbReference type="PANTHER" id="PTHR40237:SF1">
    <property type="entry name" value="LD44813P"/>
    <property type="match status" value="1"/>
</dbReference>
<sequence length="327" mass="38222">MSILEEELKELRQCVPRVIADSTVEACVPAMVRVKIEKTKYKQITACFQFDPQYPKSRALIELKSRYISEKLLDGLTKLSEELADKNLGKPQVLHVLRFVRNFIDENPLCCCSEEISNVKKKLIEGTDELKLRQKTSSVVLKVKEGQYYLKYNLTVPENYPDQQIKIEEKECNYPPVFRRWFLAQSVEIARQCVEPPKKKKPKDPPFVLRPSMEPVVSFLIDEAHRYVNSECRMCRKKAFPDDPKAVELDEYGALHVERVYCGHIYHYKCLDTYIKTPPFQKGKMCHTCGSRIFHDKWKLTAETVEARWAHKQAKQRELDEVVDFLS</sequence>
<dbReference type="EMBL" id="GDRN01108930">
    <property type="protein sequence ID" value="JAI57151.1"/>
    <property type="molecule type" value="Transcribed_RNA"/>
</dbReference>
<dbReference type="InterPro" id="IPR006575">
    <property type="entry name" value="RWD_dom"/>
</dbReference>
<feature type="domain" description="RWD" evidence="1">
    <location>
        <begin position="6"/>
        <end position="107"/>
    </location>
</feature>